<keyword evidence="1" id="KW-0732">Signal</keyword>
<dbReference type="EMBL" id="JACOGF010000009">
    <property type="protein sequence ID" value="MBC3919259.1"/>
    <property type="molecule type" value="Genomic_DNA"/>
</dbReference>
<evidence type="ECO:0008006" key="4">
    <source>
        <dbReference type="Google" id="ProtNLM"/>
    </source>
</evidence>
<protein>
    <recommendedName>
        <fullName evidence="4">Outer membrane lipoprotein-sorting protein</fullName>
    </recommendedName>
</protein>
<feature type="chain" id="PRO_5046225534" description="Outer membrane lipoprotein-sorting protein" evidence="1">
    <location>
        <begin position="25"/>
        <end position="249"/>
    </location>
</feature>
<evidence type="ECO:0000256" key="1">
    <source>
        <dbReference type="SAM" id="SignalP"/>
    </source>
</evidence>
<keyword evidence="3" id="KW-1185">Reference proteome</keyword>
<name>A0ABR6ZUF5_9BURK</name>
<evidence type="ECO:0000313" key="2">
    <source>
        <dbReference type="EMBL" id="MBC3919259.1"/>
    </source>
</evidence>
<feature type="signal peptide" evidence="1">
    <location>
        <begin position="1"/>
        <end position="24"/>
    </location>
</feature>
<reference evidence="2 3" key="1">
    <citation type="submission" date="2020-08" db="EMBL/GenBank/DDBJ databases">
        <title>Novel species isolated from subtropical streams in China.</title>
        <authorList>
            <person name="Lu H."/>
        </authorList>
    </citation>
    <scope>NUCLEOTIDE SEQUENCE [LARGE SCALE GENOMIC DNA]</scope>
    <source>
        <strain evidence="2 3">CY18W</strain>
    </source>
</reference>
<proteinExistence type="predicted"/>
<evidence type="ECO:0000313" key="3">
    <source>
        <dbReference type="Proteomes" id="UP000650424"/>
    </source>
</evidence>
<accession>A0ABR6ZUF5</accession>
<comment type="caution">
    <text evidence="2">The sequence shown here is derived from an EMBL/GenBank/DDBJ whole genome shotgun (WGS) entry which is preliminary data.</text>
</comment>
<organism evidence="2 3">
    <name type="scientific">Undibacterium hunanense</name>
    <dbReference type="NCBI Taxonomy" id="2762292"/>
    <lineage>
        <taxon>Bacteria</taxon>
        <taxon>Pseudomonadati</taxon>
        <taxon>Pseudomonadota</taxon>
        <taxon>Betaproteobacteria</taxon>
        <taxon>Burkholderiales</taxon>
        <taxon>Oxalobacteraceae</taxon>
        <taxon>Undibacterium</taxon>
    </lineage>
</organism>
<sequence>MSAVYRIVFFIFLCLHVIHANAQAAGTALPNLDSILQQHYAATGDFSRLQSRRVKLRIIGMAPFEIPSTVEAKRPNLLRRDVFLQGQVQSSAHDGKDAWKIDPFLSSGKQTVNMPTDELPALIEEAYFDGILVAAQKSGFQLRYQGEEKLDGKSVHVIKVSVPGTGESSIYLDASNFLEVKRVQKRPVMGQMTELEIFSMDYRKQDGLQLPFRIEIGTKGASQRMRMIIDQVDNNPVIAASRFQRPAGN</sequence>
<dbReference type="RefSeq" id="WP_186948529.1">
    <property type="nucleotide sequence ID" value="NZ_JACOGF010000009.1"/>
</dbReference>
<gene>
    <name evidence="2" type="ORF">H8L32_17350</name>
</gene>
<dbReference type="Proteomes" id="UP000650424">
    <property type="component" value="Unassembled WGS sequence"/>
</dbReference>
<dbReference type="Gene3D" id="2.50.20.10">
    <property type="entry name" value="Lipoprotein localisation LolA/LolB/LppX"/>
    <property type="match status" value="1"/>
</dbReference>